<reference evidence="2" key="1">
    <citation type="journal article" date="2012" name="Proc. Natl. Acad. Sci. U.S.A.">
        <title>Antigenic diversity is generated by distinct evolutionary mechanisms in African trypanosome species.</title>
        <authorList>
            <person name="Jackson A.P."/>
            <person name="Berry A."/>
            <person name="Aslett M."/>
            <person name="Allison H.C."/>
            <person name="Burton P."/>
            <person name="Vavrova-Anderson J."/>
            <person name="Brown R."/>
            <person name="Browne H."/>
            <person name="Corton N."/>
            <person name="Hauser H."/>
            <person name="Gamble J."/>
            <person name="Gilderthorp R."/>
            <person name="Marcello L."/>
            <person name="McQuillan J."/>
            <person name="Otto T.D."/>
            <person name="Quail M.A."/>
            <person name="Sanders M.J."/>
            <person name="van Tonder A."/>
            <person name="Ginger M.L."/>
            <person name="Field M.C."/>
            <person name="Barry J.D."/>
            <person name="Hertz-Fowler C."/>
            <person name="Berriman M."/>
        </authorList>
    </citation>
    <scope>NUCLEOTIDE SEQUENCE</scope>
    <source>
        <strain evidence="2">IL3000</strain>
    </source>
</reference>
<feature type="compositionally biased region" description="Basic and acidic residues" evidence="1">
    <location>
        <begin position="1"/>
        <end position="18"/>
    </location>
</feature>
<evidence type="ECO:0000313" key="2">
    <source>
        <dbReference type="EMBL" id="CCC95095.1"/>
    </source>
</evidence>
<sequence>MMLSKIREKKEVQRRGKESGTSNSRHPNPKEEEQAKLHSKRQKKWRYIISENSSAVHCVVCSSRFDEMKRPTDTSRYGTKIRRVRDQHLGRKTMYSFFRVIQHVVKNIDTKKLKSRTQKTMEKSTLPQQNSFKK</sequence>
<proteinExistence type="predicted"/>
<gene>
    <name evidence="2" type="ORF">TCIL3000_11_5000</name>
</gene>
<accession>G0V0C5</accession>
<feature type="compositionally biased region" description="Polar residues" evidence="1">
    <location>
        <begin position="123"/>
        <end position="134"/>
    </location>
</feature>
<dbReference type="EMBL" id="HE575324">
    <property type="protein sequence ID" value="CCC95095.1"/>
    <property type="molecule type" value="Genomic_DNA"/>
</dbReference>
<name>G0V0C5_TRYCI</name>
<evidence type="ECO:0000256" key="1">
    <source>
        <dbReference type="SAM" id="MobiDB-lite"/>
    </source>
</evidence>
<organism evidence="2">
    <name type="scientific">Trypanosoma congolense (strain IL3000)</name>
    <dbReference type="NCBI Taxonomy" id="1068625"/>
    <lineage>
        <taxon>Eukaryota</taxon>
        <taxon>Discoba</taxon>
        <taxon>Euglenozoa</taxon>
        <taxon>Kinetoplastea</taxon>
        <taxon>Metakinetoplastina</taxon>
        <taxon>Trypanosomatida</taxon>
        <taxon>Trypanosomatidae</taxon>
        <taxon>Trypanosoma</taxon>
        <taxon>Nannomonas</taxon>
    </lineage>
</organism>
<feature type="region of interest" description="Disordered" evidence="1">
    <location>
        <begin position="115"/>
        <end position="134"/>
    </location>
</feature>
<feature type="region of interest" description="Disordered" evidence="1">
    <location>
        <begin position="1"/>
        <end position="42"/>
    </location>
</feature>
<dbReference type="AlphaFoldDB" id="G0V0C5"/>
<protein>
    <submittedName>
        <fullName evidence="2">Uncharacterized protein</fullName>
    </submittedName>
</protein>